<keyword evidence="2" id="KW-1185">Reference proteome</keyword>
<dbReference type="Proteomes" id="UP000017813">
    <property type="component" value="Unassembled WGS sequence"/>
</dbReference>
<dbReference type="EMBL" id="ADCY02000061">
    <property type="protein sequence ID" value="EJZ50112.1"/>
    <property type="molecule type" value="Genomic_DNA"/>
</dbReference>
<comment type="caution">
    <text evidence="1">The sequence shown here is derived from an EMBL/GenBank/DDBJ whole genome shotgun (WGS) entry which is preliminary data.</text>
</comment>
<accession>U6Q1D0</accession>
<proteinExistence type="predicted"/>
<dbReference type="AlphaFoldDB" id="U6Q1D0"/>
<feature type="non-terminal residue" evidence="1">
    <location>
        <position position="1"/>
    </location>
</feature>
<evidence type="ECO:0000313" key="1">
    <source>
        <dbReference type="EMBL" id="EJZ50112.1"/>
    </source>
</evidence>
<protein>
    <submittedName>
        <fullName evidence="1">Uncharacterized protein</fullName>
    </submittedName>
</protein>
<reference evidence="1 2" key="2">
    <citation type="submission" date="2011-10" db="EMBL/GenBank/DDBJ databases">
        <title>The Genome Sequence of Simonsiella muelleri ATCC 29453.</title>
        <authorList>
            <consortium name="The Broad Institute Genome Sequencing Platform"/>
            <consortium name="The Broad Institute Genome Sequencing Center for Infectious Disease"/>
            <person name="Earl A."/>
            <person name="Ward D."/>
            <person name="Feldgarden M."/>
            <person name="Gevers D."/>
            <person name="Izard J."/>
            <person name="Baranova O.V."/>
            <person name="Blanton J.M."/>
            <person name="Tanner A.C."/>
            <person name="Dewhirst F."/>
            <person name="Young S.K."/>
            <person name="Zeng Q."/>
            <person name="Gargeya S."/>
            <person name="Fitzgerald M."/>
            <person name="Haas B."/>
            <person name="Abouelleil A."/>
            <person name="Alvarado L."/>
            <person name="Arachchi H.M."/>
            <person name="Berlin A."/>
            <person name="Brown A."/>
            <person name="Chapman S.B."/>
            <person name="Chen Z."/>
            <person name="Dunbar C."/>
            <person name="Freedman E."/>
            <person name="Gearin G."/>
            <person name="Goldberg J."/>
            <person name="Griggs A."/>
            <person name="Gujja S."/>
            <person name="Heiman D."/>
            <person name="Howarth C."/>
            <person name="Larson L."/>
            <person name="Lui A."/>
            <person name="MacDonald P.J.P."/>
            <person name="Montmayeur A."/>
            <person name="Murphy C."/>
            <person name="Neiman D."/>
            <person name="Pearson M."/>
            <person name="Priest M."/>
            <person name="Roberts A."/>
            <person name="Saif S."/>
            <person name="Shea T."/>
            <person name="Shenoy N."/>
            <person name="Sisk P."/>
            <person name="Stolte C."/>
            <person name="Sykes S."/>
            <person name="Wortman J."/>
            <person name="Nusbaum C."/>
            <person name="Birren B."/>
        </authorList>
    </citation>
    <scope>NUCLEOTIDE SEQUENCE [LARGE SCALE GENOMIC DNA]</scope>
    <source>
        <strain evidence="1 2">ATCC 29453</strain>
    </source>
</reference>
<evidence type="ECO:0000313" key="2">
    <source>
        <dbReference type="Proteomes" id="UP000017813"/>
    </source>
</evidence>
<sequence length="30" mass="3356">RLNMVKESIFSQLDAIPLTDAEISHEPETA</sequence>
<organism evidence="1 2">
    <name type="scientific">Simonsiella muelleri ATCC 29453</name>
    <dbReference type="NCBI Taxonomy" id="641147"/>
    <lineage>
        <taxon>Bacteria</taxon>
        <taxon>Pseudomonadati</taxon>
        <taxon>Pseudomonadota</taxon>
        <taxon>Betaproteobacteria</taxon>
        <taxon>Neisseriales</taxon>
        <taxon>Neisseriaceae</taxon>
        <taxon>Simonsiella</taxon>
    </lineage>
</organism>
<reference evidence="1 2" key="1">
    <citation type="submission" date="2010-03" db="EMBL/GenBank/DDBJ databases">
        <authorList>
            <consortium name="The Broad Institute Genome Sequencing Platform"/>
            <person name="Ward D."/>
            <person name="Earl A."/>
            <person name="Feldgarden M."/>
            <person name="Gevers D."/>
            <person name="Young S."/>
            <person name="Zeng Q."/>
            <person name="Koehrsen M."/>
            <person name="Alvarado L."/>
            <person name="Berlin A.M."/>
            <person name="Borenstein D."/>
            <person name="Chapman S.B."/>
            <person name="Chen Z."/>
            <person name="Engels R."/>
            <person name="Freedman E."/>
            <person name="Gellesch M."/>
            <person name="Goldberg J."/>
            <person name="Griggs A."/>
            <person name="Gujja S."/>
            <person name="Heilman E.R."/>
            <person name="Heiman D.I."/>
            <person name="Hepburn T.A."/>
            <person name="Howarth C."/>
            <person name="Jen D."/>
            <person name="Larson L."/>
            <person name="Mehta T."/>
            <person name="Park D."/>
            <person name="Pearson M."/>
            <person name="Richards J."/>
            <person name="Roberts A."/>
            <person name="Saif S."/>
            <person name="Shea T.D."/>
            <person name="Shenoy N."/>
            <person name="Sisk P."/>
            <person name="Stolte C."/>
            <person name="Sykes S.N."/>
            <person name="Walk T."/>
            <person name="White J."/>
            <person name="Yandava C."/>
            <person name="Izard J."/>
            <person name="Baranova O.V."/>
            <person name="Blanton J.M."/>
            <person name="Tanner A.C."/>
            <person name="Dewhirst F."/>
            <person name="Haas B."/>
            <person name="Nusbaum C."/>
            <person name="Birren B."/>
        </authorList>
    </citation>
    <scope>NUCLEOTIDE SEQUENCE [LARGE SCALE GENOMIC DNA]</scope>
    <source>
        <strain evidence="1 2">ATCC 29453</strain>
    </source>
</reference>
<name>U6Q1D0_9NEIS</name>
<gene>
    <name evidence="1" type="ORF">HMPREF9021_02633</name>
</gene>
<dbReference type="HOGENOM" id="CLU_3400842_0_0_4"/>